<name>A0ABN2SKE6_9ACTN</name>
<keyword evidence="4" id="KW-1185">Reference proteome</keyword>
<keyword evidence="2" id="KW-0812">Transmembrane</keyword>
<comment type="caution">
    <text evidence="3">The sequence shown here is derived from an EMBL/GenBank/DDBJ whole genome shotgun (WGS) entry which is preliminary data.</text>
</comment>
<protein>
    <recommendedName>
        <fullName evidence="5">ABC transporter permease</fullName>
    </recommendedName>
</protein>
<feature type="transmembrane region" description="Helical" evidence="2">
    <location>
        <begin position="56"/>
        <end position="75"/>
    </location>
</feature>
<feature type="transmembrane region" description="Helical" evidence="2">
    <location>
        <begin position="134"/>
        <end position="154"/>
    </location>
</feature>
<keyword evidence="2" id="KW-1133">Transmembrane helix</keyword>
<accession>A0ABN2SKE6</accession>
<dbReference type="RefSeq" id="WP_344099996.1">
    <property type="nucleotide sequence ID" value="NZ_BAAAPC010000004.1"/>
</dbReference>
<feature type="region of interest" description="Disordered" evidence="1">
    <location>
        <begin position="491"/>
        <end position="517"/>
    </location>
</feature>
<evidence type="ECO:0000313" key="3">
    <source>
        <dbReference type="EMBL" id="GAA1988264.1"/>
    </source>
</evidence>
<keyword evidence="2" id="KW-0472">Membrane</keyword>
<evidence type="ECO:0000256" key="2">
    <source>
        <dbReference type="SAM" id="Phobius"/>
    </source>
</evidence>
<feature type="transmembrane region" description="Helical" evidence="2">
    <location>
        <begin position="161"/>
        <end position="179"/>
    </location>
</feature>
<dbReference type="EMBL" id="BAAAPC010000004">
    <property type="protein sequence ID" value="GAA1988264.1"/>
    <property type="molecule type" value="Genomic_DNA"/>
</dbReference>
<organism evidence="3 4">
    <name type="scientific">Nocardiopsis rhodophaea</name>
    <dbReference type="NCBI Taxonomy" id="280238"/>
    <lineage>
        <taxon>Bacteria</taxon>
        <taxon>Bacillati</taxon>
        <taxon>Actinomycetota</taxon>
        <taxon>Actinomycetes</taxon>
        <taxon>Streptosporangiales</taxon>
        <taxon>Nocardiopsidaceae</taxon>
        <taxon>Nocardiopsis</taxon>
    </lineage>
</organism>
<gene>
    <name evidence="3" type="ORF">GCM10009799_12400</name>
</gene>
<reference evidence="3 4" key="1">
    <citation type="journal article" date="2019" name="Int. J. Syst. Evol. Microbiol.">
        <title>The Global Catalogue of Microorganisms (GCM) 10K type strain sequencing project: providing services to taxonomists for standard genome sequencing and annotation.</title>
        <authorList>
            <consortium name="The Broad Institute Genomics Platform"/>
            <consortium name="The Broad Institute Genome Sequencing Center for Infectious Disease"/>
            <person name="Wu L."/>
            <person name="Ma J."/>
        </authorList>
    </citation>
    <scope>NUCLEOTIDE SEQUENCE [LARGE SCALE GENOMIC DNA]</scope>
    <source>
        <strain evidence="3 4">JCM 15313</strain>
    </source>
</reference>
<dbReference type="Proteomes" id="UP001501585">
    <property type="component" value="Unassembled WGS sequence"/>
</dbReference>
<evidence type="ECO:0000256" key="1">
    <source>
        <dbReference type="SAM" id="MobiDB-lite"/>
    </source>
</evidence>
<evidence type="ECO:0000313" key="4">
    <source>
        <dbReference type="Proteomes" id="UP001501585"/>
    </source>
</evidence>
<feature type="transmembrane region" description="Helical" evidence="2">
    <location>
        <begin position="95"/>
        <end position="122"/>
    </location>
</feature>
<feature type="transmembrane region" description="Helical" evidence="2">
    <location>
        <begin position="222"/>
        <end position="241"/>
    </location>
</feature>
<proteinExistence type="predicted"/>
<sequence>MTISIARLSWFELKRLLRSPVFWLGLLGVIGLQGAVKATESPVELPSWPAITHNTLYISEAAAAVMFIAALLPAVRQARYGGAITSPVAARERAIALLAAVVICGAAKGALVWGAALALVSYDKVIGSLSLADLVTPSLIVASGGVAGTLVGIWTRSWVPALVPLLAVPTFVAFSWYPVSESPIVGAPITGANALYTVANVLLNPPEGGAASDLWGVPPLHLVQLLFLMGGGIATTLVRVSPRKWHRITTVLLALLLFTGVGGAYAGQRLSLQGDVAAAGGLPLGISAPERVCRAHGDVTYCSYAGYENWIPYWQEVVDPVAEAVPPRAREDLPTVALQSFEAPRKTAEDGVAAPAERWFLDDSYQQRALAAEVAGIVAGMPMDGNDGECTLAGQGRLPVYIWLSMRPFSRTPDLVSLPGISYPDVGDIALAFAMREAPDATVLRGLNRSWERLLSPDTTSAEAAQLLGIEVTDVHRARARSEIERFFGTGDSDDFPLVEESAPADETAEPAPPSCR</sequence>
<evidence type="ECO:0008006" key="5">
    <source>
        <dbReference type="Google" id="ProtNLM"/>
    </source>
</evidence>
<feature type="transmembrane region" description="Helical" evidence="2">
    <location>
        <begin position="248"/>
        <end position="267"/>
    </location>
</feature>
<feature type="transmembrane region" description="Helical" evidence="2">
    <location>
        <begin position="20"/>
        <end position="36"/>
    </location>
</feature>
<feature type="compositionally biased region" description="Acidic residues" evidence="1">
    <location>
        <begin position="492"/>
        <end position="509"/>
    </location>
</feature>